<keyword evidence="1" id="KW-1133">Transmembrane helix</keyword>
<evidence type="ECO:0000313" key="3">
    <source>
        <dbReference type="Proteomes" id="UP000070529"/>
    </source>
</evidence>
<dbReference type="EMBL" id="LNTY01000033">
    <property type="protein sequence ID" value="KXF81847.1"/>
    <property type="molecule type" value="Genomic_DNA"/>
</dbReference>
<accession>A0A135I8V1</accession>
<gene>
    <name evidence="2" type="ORF">ATN88_20330</name>
</gene>
<keyword evidence="1" id="KW-0812">Transmembrane</keyword>
<keyword evidence="3" id="KW-1185">Reference proteome</keyword>
<feature type="transmembrane region" description="Helical" evidence="1">
    <location>
        <begin position="298"/>
        <end position="318"/>
    </location>
</feature>
<sequence length="433" mass="49259">MKSGLDTQLRDAFDTFFNELKTTHEKYFDASVRLVSIDEWHYLDVLMCSDECEDADHAKWVELSNEDKDATDKKHFYCEYTTSHVWAINAAGKGRRIRIDLSCVPEKMVILDQRAFIENVVWEENLADTHRGVLPVNKMVLEIGGEERAFYICGMPDDEDRLAIRVDNVGNLGQSATHYVNDLMYKLEQAYQPYKKNKAPITETNVLNNVPFLAYIDKHDDDDVCIKQFPFLSWQVFGKVRREIATFRFAVQKSVKEAVSVKRVMMFAVPSAIVLSIALLAVLNLLSRESALASIGAFVYVPFDAFMSLKQFILQLYFSLWGNAKYAFFALIFAVNLLYYGVNYCASKCKSKGVLFPTVAKLTYLCFVAVFLLDVLLLGVGSISQNVLASTLGFAMYMLPFTVYTSFAYLKKKAVKTYVEPLKSLSWLSIEKA</sequence>
<evidence type="ECO:0000256" key="1">
    <source>
        <dbReference type="SAM" id="Phobius"/>
    </source>
</evidence>
<protein>
    <submittedName>
        <fullName evidence="2">Uncharacterized protein</fullName>
    </submittedName>
</protein>
<dbReference type="AlphaFoldDB" id="A0A135I8V1"/>
<reference evidence="2 3" key="1">
    <citation type="submission" date="2015-11" db="EMBL/GenBank/DDBJ databases">
        <title>Genomic Taxonomy of the Vibrionaceae.</title>
        <authorList>
            <person name="Gomez-Gil B."/>
            <person name="Enciso-Ibarra J."/>
        </authorList>
    </citation>
    <scope>NUCLEOTIDE SEQUENCE [LARGE SCALE GENOMIC DNA]</scope>
    <source>
        <strain evidence="2 3">CAIM 912</strain>
    </source>
</reference>
<keyword evidence="1" id="KW-0472">Membrane</keyword>
<proteinExistence type="predicted"/>
<feature type="transmembrane region" description="Helical" evidence="1">
    <location>
        <begin position="324"/>
        <end position="342"/>
    </location>
</feature>
<evidence type="ECO:0000313" key="2">
    <source>
        <dbReference type="EMBL" id="KXF81847.1"/>
    </source>
</evidence>
<feature type="transmembrane region" description="Helical" evidence="1">
    <location>
        <begin position="362"/>
        <end position="381"/>
    </location>
</feature>
<name>A0A135I8V1_9GAMM</name>
<feature type="transmembrane region" description="Helical" evidence="1">
    <location>
        <begin position="264"/>
        <end position="286"/>
    </location>
</feature>
<dbReference type="Proteomes" id="UP000070529">
    <property type="component" value="Unassembled WGS sequence"/>
</dbReference>
<feature type="transmembrane region" description="Helical" evidence="1">
    <location>
        <begin position="387"/>
        <end position="410"/>
    </location>
</feature>
<organism evidence="2 3">
    <name type="scientific">Enterovibrio coralii</name>
    <dbReference type="NCBI Taxonomy" id="294935"/>
    <lineage>
        <taxon>Bacteria</taxon>
        <taxon>Pseudomonadati</taxon>
        <taxon>Pseudomonadota</taxon>
        <taxon>Gammaproteobacteria</taxon>
        <taxon>Vibrionales</taxon>
        <taxon>Vibrionaceae</taxon>
        <taxon>Enterovibrio</taxon>
    </lineage>
</organism>
<comment type="caution">
    <text evidence="2">The sequence shown here is derived from an EMBL/GenBank/DDBJ whole genome shotgun (WGS) entry which is preliminary data.</text>
</comment>